<reference evidence="12" key="3">
    <citation type="submission" date="2020-05" db="EMBL/GenBank/DDBJ databases">
        <title>Electrophorus electricus (electric eel) genome, fEleEle1, primary haplotype.</title>
        <authorList>
            <person name="Myers G."/>
            <person name="Meyer A."/>
            <person name="Fedrigo O."/>
            <person name="Formenti G."/>
            <person name="Rhie A."/>
            <person name="Tracey A."/>
            <person name="Sims Y."/>
            <person name="Jarvis E.D."/>
        </authorList>
    </citation>
    <scope>NUCLEOTIDE SEQUENCE [LARGE SCALE GENOMIC DNA]</scope>
</reference>
<dbReference type="InterPro" id="IPR018358">
    <property type="entry name" value="Disintegrin_CS"/>
</dbReference>
<reference evidence="13" key="1">
    <citation type="journal article" date="2014" name="Science">
        <title>Nonhuman genetics. Genomic basis for the convergent evolution of electric organs.</title>
        <authorList>
            <person name="Gallant J.R."/>
            <person name="Traeger L.L."/>
            <person name="Volkening J.D."/>
            <person name="Moffett H."/>
            <person name="Chen P.H."/>
            <person name="Novina C.D."/>
            <person name="Phillips G.N.Jr."/>
            <person name="Anand R."/>
            <person name="Wells G.B."/>
            <person name="Pinch M."/>
            <person name="Guth R."/>
            <person name="Unguez G.A."/>
            <person name="Albert J.S."/>
            <person name="Zakon H.H."/>
            <person name="Samanta M.P."/>
            <person name="Sussman M.R."/>
        </authorList>
    </citation>
    <scope>NUCLEOTIDE SEQUENCE [LARGE SCALE GENOMIC DNA]</scope>
</reference>
<organism evidence="12 13">
    <name type="scientific">Electrophorus electricus</name>
    <name type="common">Electric eel</name>
    <name type="synonym">Gymnotus electricus</name>
    <dbReference type="NCBI Taxonomy" id="8005"/>
    <lineage>
        <taxon>Eukaryota</taxon>
        <taxon>Metazoa</taxon>
        <taxon>Chordata</taxon>
        <taxon>Craniata</taxon>
        <taxon>Vertebrata</taxon>
        <taxon>Euteleostomi</taxon>
        <taxon>Actinopterygii</taxon>
        <taxon>Neopterygii</taxon>
        <taxon>Teleostei</taxon>
        <taxon>Ostariophysi</taxon>
        <taxon>Gymnotiformes</taxon>
        <taxon>Gymnotoidei</taxon>
        <taxon>Gymnotidae</taxon>
        <taxon>Electrophorus</taxon>
    </lineage>
</organism>
<dbReference type="SUPFAM" id="SSF55486">
    <property type="entry name" value="Metalloproteases ('zincins'), catalytic domain"/>
    <property type="match status" value="1"/>
</dbReference>
<dbReference type="PRINTS" id="PR00289">
    <property type="entry name" value="DISINTEGRIN"/>
</dbReference>
<dbReference type="InterPro" id="IPR036436">
    <property type="entry name" value="Disintegrin_dom_sf"/>
</dbReference>
<dbReference type="PROSITE" id="PS01186">
    <property type="entry name" value="EGF_2"/>
    <property type="match status" value="1"/>
</dbReference>
<keyword evidence="4" id="KW-0472">Membrane</keyword>
<dbReference type="SUPFAM" id="SSF57552">
    <property type="entry name" value="Blood coagulation inhibitor (disintegrin)"/>
    <property type="match status" value="1"/>
</dbReference>
<evidence type="ECO:0000256" key="4">
    <source>
        <dbReference type="ARBA" id="ARBA00023136"/>
    </source>
</evidence>
<dbReference type="Pfam" id="PF00200">
    <property type="entry name" value="Disintegrin"/>
    <property type="match status" value="1"/>
</dbReference>
<dbReference type="Ensembl" id="ENSEEET00000045690.2">
    <property type="protein sequence ID" value="ENSEEEP00000045186.2"/>
    <property type="gene ID" value="ENSEEEG00000021328.2"/>
</dbReference>
<evidence type="ECO:0000259" key="10">
    <source>
        <dbReference type="PROSITE" id="PS50214"/>
    </source>
</evidence>
<dbReference type="FunFam" id="4.10.70.10:FF:000001">
    <property type="entry name" value="Disintegrin and metalloproteinase domain-containing protein 22"/>
    <property type="match status" value="1"/>
</dbReference>
<comment type="subcellular location">
    <subcellularLocation>
        <location evidence="1">Membrane</location>
        <topology evidence="1">Single-pass membrane protein</topology>
    </subcellularLocation>
</comment>
<dbReference type="Pfam" id="PF01421">
    <property type="entry name" value="Reprolysin"/>
    <property type="match status" value="1"/>
</dbReference>
<dbReference type="Pfam" id="PF08516">
    <property type="entry name" value="ADAM_CR"/>
    <property type="match status" value="1"/>
</dbReference>
<evidence type="ECO:0000256" key="6">
    <source>
        <dbReference type="PROSITE-ProRule" id="PRU00068"/>
    </source>
</evidence>
<reference evidence="13" key="2">
    <citation type="journal article" date="2017" name="Sci. Adv.">
        <title>A tail of two voltages: Proteomic comparison of the three electric organs of the electric eel.</title>
        <authorList>
            <person name="Traeger L.L."/>
            <person name="Sabat G."/>
            <person name="Barrett-Wilt G.A."/>
            <person name="Wells G.B."/>
            <person name="Sussman M.R."/>
        </authorList>
    </citation>
    <scope>NUCLEOTIDE SEQUENCE [LARGE SCALE GENOMIC DNA]</scope>
</reference>
<name>A0A4W4H8V9_ELEEL</name>
<evidence type="ECO:0000313" key="12">
    <source>
        <dbReference type="Ensembl" id="ENSEEEP00000045186.2"/>
    </source>
</evidence>
<protein>
    <recommendedName>
        <fullName evidence="14">ADAM metallopeptidase domain 9</fullName>
    </recommendedName>
</protein>
<evidence type="ECO:0000256" key="8">
    <source>
        <dbReference type="PROSITE-ProRule" id="PRU00276"/>
    </source>
</evidence>
<dbReference type="SMART" id="SM00050">
    <property type="entry name" value="DISIN"/>
    <property type="match status" value="1"/>
</dbReference>
<keyword evidence="8" id="KW-0862">Zinc</keyword>
<dbReference type="PROSITE" id="PS00427">
    <property type="entry name" value="DISINTEGRIN_1"/>
    <property type="match status" value="1"/>
</dbReference>
<dbReference type="PANTHER" id="PTHR11905">
    <property type="entry name" value="ADAM A DISINTEGRIN AND METALLOPROTEASE DOMAIN"/>
    <property type="match status" value="1"/>
</dbReference>
<evidence type="ECO:0000256" key="2">
    <source>
        <dbReference type="ARBA" id="ARBA00022692"/>
    </source>
</evidence>
<feature type="domain" description="Disintegrin" evidence="10">
    <location>
        <begin position="331"/>
        <end position="417"/>
    </location>
</feature>
<proteinExistence type="predicted"/>
<evidence type="ECO:0000256" key="1">
    <source>
        <dbReference type="ARBA" id="ARBA00004167"/>
    </source>
</evidence>
<sequence>MSVSVLFFHRDFLSPRFTVVSHGTNKSPMKIDTKKPASCHYNGHVEGREDSLVALSTCNGLRGVIFLGNESYGLEPAVNSSTNEHLLFPLKHVQTEPFVCGLANDISHSNDGSHEAGLSMIKFLRRKRNLPQTRYVELVLVVDNQRFIFKKRNVTAVKNEMVQLTNLVDTYYQQLNIRIILVGLEIFEAQNPFSVSGSAGAVLGNFVDWRKTNLVPRIQNDMAQLIVGQAGAYSGGILGMAFVGSVCSVSTAGGISVYSDNQLQYYSTVLAHEMGHNLGMYHDDTLCVCVCPCSGSTLFSECSGNDFATLISRGGGVCLKNQPLNGSFISVAECGNGILDPEEQCDCGLPGNCTNPCCDAATCTFTRGSTCAAGSCCKNCQLLVSGTLCRSSVNECDLPEFCLGSSGFCPRDTYLMDGIQCAANTAYCYEGRCQTLDYQCKQLFGSTATKADNQCFRYINMQGTMFGNCGYSGSTLVPCSSANIMCGKIQCTNFDSNYPPAGAVISVQNIGQNISCRNANFNLGPDVMDPTYVQTGTVCDTGKVCIKFQCVNSSELTQTGTCNAGSDCHGNGVCNNLGHCFCNDGWGPPNCNVPGRGGSVDSGPAEIGTRTRTNKHKVVSELMWLYKPQVNSSRNTSAKGIFGPHVYTVSQWHRSPCAPRWLMPKQMPMWCRMRSAPSCLHSGALMQQLVNGVHVNRTACIHVNSAPEMPYTSGAEPAWCKRNLLFHFCTFFYLHA</sequence>
<keyword evidence="3" id="KW-1133">Transmembrane helix</keyword>
<feature type="domain" description="EGF-like" evidence="9">
    <location>
        <begin position="558"/>
        <end position="592"/>
    </location>
</feature>
<dbReference type="InterPro" id="IPR001590">
    <property type="entry name" value="Peptidase_M12B"/>
</dbReference>
<feature type="binding site" evidence="8">
    <location>
        <position position="282"/>
    </location>
    <ligand>
        <name>Zn(2+)</name>
        <dbReference type="ChEBI" id="CHEBI:29105"/>
        <note>catalytic</note>
    </ligand>
</feature>
<dbReference type="InterPro" id="IPR001762">
    <property type="entry name" value="Disintegrin_dom"/>
</dbReference>
<reference evidence="12" key="4">
    <citation type="submission" date="2025-08" db="UniProtKB">
        <authorList>
            <consortium name="Ensembl"/>
        </authorList>
    </citation>
    <scope>IDENTIFICATION</scope>
</reference>
<dbReference type="PROSITE" id="PS50214">
    <property type="entry name" value="DISINTEGRIN_2"/>
    <property type="match status" value="1"/>
</dbReference>
<gene>
    <name evidence="12" type="primary">adam9b</name>
</gene>
<dbReference type="GO" id="GO:0005886">
    <property type="term" value="C:plasma membrane"/>
    <property type="evidence" value="ECO:0007669"/>
    <property type="project" value="TreeGrafter"/>
</dbReference>
<evidence type="ECO:0000256" key="5">
    <source>
        <dbReference type="ARBA" id="ARBA00023157"/>
    </source>
</evidence>
<feature type="domain" description="Peptidase M12B" evidence="11">
    <location>
        <begin position="134"/>
        <end position="323"/>
    </location>
</feature>
<dbReference type="InterPro" id="IPR024079">
    <property type="entry name" value="MetalloPept_cat_dom_sf"/>
</dbReference>
<accession>A0A4W4H8V9</accession>
<dbReference type="Proteomes" id="UP000314983">
    <property type="component" value="Chromosome 14"/>
</dbReference>
<dbReference type="GO" id="GO:0046872">
    <property type="term" value="F:metal ion binding"/>
    <property type="evidence" value="ECO:0007669"/>
    <property type="project" value="UniProtKB-KW"/>
</dbReference>
<dbReference type="PANTHER" id="PTHR11905:SF136">
    <property type="entry name" value="DISINTEGRIN AND METALLOPROTEINASE DOMAIN-CONTAINING PROTEIN 9"/>
    <property type="match status" value="1"/>
</dbReference>
<evidence type="ECO:0000313" key="13">
    <source>
        <dbReference type="Proteomes" id="UP000314983"/>
    </source>
</evidence>
<dbReference type="SMART" id="SM00608">
    <property type="entry name" value="ACR"/>
    <property type="match status" value="1"/>
</dbReference>
<reference evidence="12" key="5">
    <citation type="submission" date="2025-09" db="UniProtKB">
        <authorList>
            <consortium name="Ensembl"/>
        </authorList>
    </citation>
    <scope>IDENTIFICATION</scope>
</reference>
<dbReference type="OMA" id="HPCSNSK"/>
<dbReference type="GeneTree" id="ENSGT00940000166115"/>
<feature type="binding site" evidence="8">
    <location>
        <position position="272"/>
    </location>
    <ligand>
        <name>Zn(2+)</name>
        <dbReference type="ChEBI" id="CHEBI:29105"/>
        <note>catalytic</note>
    </ligand>
</feature>
<dbReference type="Gene3D" id="4.10.70.10">
    <property type="entry name" value="Disintegrin domain"/>
    <property type="match status" value="1"/>
</dbReference>
<dbReference type="PROSITE" id="PS50026">
    <property type="entry name" value="EGF_3"/>
    <property type="match status" value="1"/>
</dbReference>
<dbReference type="GO" id="GO:0006508">
    <property type="term" value="P:proteolysis"/>
    <property type="evidence" value="ECO:0007669"/>
    <property type="project" value="InterPro"/>
</dbReference>
<dbReference type="InterPro" id="IPR000742">
    <property type="entry name" value="EGF"/>
</dbReference>
<dbReference type="PROSITE" id="PS50215">
    <property type="entry name" value="ADAM_MEPRO"/>
    <property type="match status" value="1"/>
</dbReference>
<evidence type="ECO:0000259" key="11">
    <source>
        <dbReference type="PROSITE" id="PS50215"/>
    </source>
</evidence>
<dbReference type="AlphaFoldDB" id="A0A4W4H8V9"/>
<keyword evidence="2" id="KW-0812">Transmembrane</keyword>
<evidence type="ECO:0000259" key="9">
    <source>
        <dbReference type="PROSITE" id="PS50026"/>
    </source>
</evidence>
<evidence type="ECO:0000256" key="3">
    <source>
        <dbReference type="ARBA" id="ARBA00022989"/>
    </source>
</evidence>
<feature type="disulfide bond" evidence="6">
    <location>
        <begin position="389"/>
        <end position="409"/>
    </location>
</feature>
<dbReference type="InterPro" id="IPR006586">
    <property type="entry name" value="ADAM_Cys-rich"/>
</dbReference>
<feature type="binding site" evidence="8">
    <location>
        <position position="276"/>
    </location>
    <ligand>
        <name>Zn(2+)</name>
        <dbReference type="ChEBI" id="CHEBI:29105"/>
        <note>catalytic</note>
    </ligand>
</feature>
<comment type="caution">
    <text evidence="7">Lacks conserved residue(s) required for the propagation of feature annotation.</text>
</comment>
<feature type="disulfide bond" evidence="7">
    <location>
        <begin position="582"/>
        <end position="591"/>
    </location>
</feature>
<dbReference type="CDD" id="cd04269">
    <property type="entry name" value="ZnMc_adamalysin_II_like"/>
    <property type="match status" value="1"/>
</dbReference>
<keyword evidence="5 7" id="KW-1015">Disulfide bond</keyword>
<dbReference type="Gene3D" id="3.40.390.10">
    <property type="entry name" value="Collagenase (Catalytic Domain)"/>
    <property type="match status" value="1"/>
</dbReference>
<keyword evidence="8" id="KW-0479">Metal-binding</keyword>
<dbReference type="STRING" id="8005.ENSEEEP00000045186"/>
<dbReference type="FunFam" id="3.40.390.10:FF:000002">
    <property type="entry name" value="Disintegrin and metalloproteinase domain-containing protein 22"/>
    <property type="match status" value="1"/>
</dbReference>
<keyword evidence="13" id="KW-1185">Reference proteome</keyword>
<evidence type="ECO:0000256" key="7">
    <source>
        <dbReference type="PROSITE-ProRule" id="PRU00076"/>
    </source>
</evidence>
<dbReference type="GO" id="GO:0004222">
    <property type="term" value="F:metalloendopeptidase activity"/>
    <property type="evidence" value="ECO:0007669"/>
    <property type="project" value="InterPro"/>
</dbReference>
<keyword evidence="7" id="KW-0245">EGF-like domain</keyword>
<feature type="active site" evidence="8">
    <location>
        <position position="273"/>
    </location>
</feature>
<dbReference type="InterPro" id="IPR034027">
    <property type="entry name" value="Reprolysin_adamalysin"/>
</dbReference>
<evidence type="ECO:0008006" key="14">
    <source>
        <dbReference type="Google" id="ProtNLM"/>
    </source>
</evidence>